<comment type="cofactor">
    <cofactor evidence="1">
        <name>thiamine diphosphate</name>
        <dbReference type="ChEBI" id="CHEBI:58937"/>
    </cofactor>
</comment>
<dbReference type="InterPro" id="IPR029061">
    <property type="entry name" value="THDP-binding"/>
</dbReference>
<dbReference type="EMBL" id="NGKA01000004">
    <property type="protein sequence ID" value="RSU14011.1"/>
    <property type="molecule type" value="Genomic_DNA"/>
</dbReference>
<keyword evidence="3" id="KW-0786">Thiamine pyrophosphate</keyword>
<reference evidence="5 6" key="1">
    <citation type="submission" date="2017-05" db="EMBL/GenBank/DDBJ databases">
        <title>Vagococcus spp. assemblies.</title>
        <authorList>
            <person name="Gulvik C.A."/>
        </authorList>
    </citation>
    <scope>NUCLEOTIDE SEQUENCE [LARGE SCALE GENOMIC DNA]</scope>
    <source>
        <strain evidence="5 6">CCUG 51432</strain>
    </source>
</reference>
<dbReference type="Gene3D" id="3.40.50.920">
    <property type="match status" value="1"/>
</dbReference>
<evidence type="ECO:0000313" key="6">
    <source>
        <dbReference type="Proteomes" id="UP000287605"/>
    </source>
</evidence>
<dbReference type="InterPro" id="IPR033248">
    <property type="entry name" value="Transketolase_C"/>
</dbReference>
<evidence type="ECO:0000313" key="5">
    <source>
        <dbReference type="EMBL" id="RSU14011.1"/>
    </source>
</evidence>
<dbReference type="PANTHER" id="PTHR43825:SF1">
    <property type="entry name" value="TRANSKETOLASE-LIKE PYRIMIDINE-BINDING DOMAIN-CONTAINING PROTEIN"/>
    <property type="match status" value="1"/>
</dbReference>
<sequence length="305" mass="33704">MSELRQIYAETIAELAKKDDRVVVLEADLSSSMATANLKETMGERYINVGIMEAHEVSMAAGLSVTGHIPFVHSFAPFISRRAFDQVFISLAYSKNHAILVGSDVGITAEMNGGTHMSFEDLALMRVIPNITIYEVSDPQQFKDILYHCYSHSGLYYIRTMRKKAPRLTDQICDLKSGYREIIKGSSGTIFSTGFLLPECMKAAENLAKKNIHVSVIETFRIKPLNKEMLIEAAKKGPIVTVDNHSITGGIGSAIAEVLSEEYPSKIKRLGVDEKFGQVGSTNFLKTQYGLTAKDIVLAMEKLVN</sequence>
<protein>
    <submittedName>
        <fullName evidence="5">Transketolase</fullName>
    </submittedName>
</protein>
<dbReference type="SMART" id="SM00861">
    <property type="entry name" value="Transket_pyr"/>
    <property type="match status" value="1"/>
</dbReference>
<evidence type="ECO:0000256" key="1">
    <source>
        <dbReference type="ARBA" id="ARBA00001964"/>
    </source>
</evidence>
<dbReference type="PANTHER" id="PTHR43825">
    <property type="entry name" value="PYRUVATE DEHYDROGENASE E1 COMPONENT"/>
    <property type="match status" value="1"/>
</dbReference>
<comment type="similarity">
    <text evidence="2">Belongs to the transketolase family.</text>
</comment>
<dbReference type="FunFam" id="3.40.50.970:FF:000129">
    <property type="entry name" value="Transketolase"/>
    <property type="match status" value="1"/>
</dbReference>
<keyword evidence="6" id="KW-1185">Reference proteome</keyword>
<feature type="domain" description="Transketolase-like pyrimidine-binding" evidence="4">
    <location>
        <begin position="2"/>
        <end position="168"/>
    </location>
</feature>
<dbReference type="Proteomes" id="UP000287605">
    <property type="component" value="Unassembled WGS sequence"/>
</dbReference>
<evidence type="ECO:0000256" key="3">
    <source>
        <dbReference type="ARBA" id="ARBA00023052"/>
    </source>
</evidence>
<dbReference type="InterPro" id="IPR009014">
    <property type="entry name" value="Transketo_C/PFOR_II"/>
</dbReference>
<gene>
    <name evidence="5" type="ORF">CBF29_03765</name>
</gene>
<dbReference type="Pfam" id="PF02779">
    <property type="entry name" value="Transket_pyr"/>
    <property type="match status" value="1"/>
</dbReference>
<dbReference type="Gene3D" id="3.40.50.970">
    <property type="match status" value="1"/>
</dbReference>
<dbReference type="Pfam" id="PF02780">
    <property type="entry name" value="Transketolase_C"/>
    <property type="match status" value="1"/>
</dbReference>
<organism evidence="5 6">
    <name type="scientific">Vagococcus elongatus</name>
    <dbReference type="NCBI Taxonomy" id="180344"/>
    <lineage>
        <taxon>Bacteria</taxon>
        <taxon>Bacillati</taxon>
        <taxon>Bacillota</taxon>
        <taxon>Bacilli</taxon>
        <taxon>Lactobacillales</taxon>
        <taxon>Enterococcaceae</taxon>
        <taxon>Vagococcus</taxon>
    </lineage>
</organism>
<dbReference type="AlphaFoldDB" id="A0A430B186"/>
<dbReference type="InterPro" id="IPR051157">
    <property type="entry name" value="PDH/Transketolase"/>
</dbReference>
<proteinExistence type="inferred from homology"/>
<dbReference type="SUPFAM" id="SSF52518">
    <property type="entry name" value="Thiamin diphosphate-binding fold (THDP-binding)"/>
    <property type="match status" value="1"/>
</dbReference>
<name>A0A430B186_9ENTE</name>
<dbReference type="RefSeq" id="WP_342775184.1">
    <property type="nucleotide sequence ID" value="NZ_NGKA01000004.1"/>
</dbReference>
<dbReference type="InterPro" id="IPR005475">
    <property type="entry name" value="Transketolase-like_Pyr-bd"/>
</dbReference>
<dbReference type="CDD" id="cd07033">
    <property type="entry name" value="TPP_PYR_DXS_TK_like"/>
    <property type="match status" value="1"/>
</dbReference>
<accession>A0A430B186</accession>
<comment type="caution">
    <text evidence="5">The sequence shown here is derived from an EMBL/GenBank/DDBJ whole genome shotgun (WGS) entry which is preliminary data.</text>
</comment>
<dbReference type="SUPFAM" id="SSF52922">
    <property type="entry name" value="TK C-terminal domain-like"/>
    <property type="match status" value="1"/>
</dbReference>
<evidence type="ECO:0000259" key="4">
    <source>
        <dbReference type="SMART" id="SM00861"/>
    </source>
</evidence>
<evidence type="ECO:0000256" key="2">
    <source>
        <dbReference type="ARBA" id="ARBA00007131"/>
    </source>
</evidence>